<dbReference type="GO" id="GO:0009307">
    <property type="term" value="P:DNA restriction-modification system"/>
    <property type="evidence" value="ECO:0007669"/>
    <property type="project" value="UniProtKB-KW"/>
</dbReference>
<dbReference type="Proteomes" id="UP000480222">
    <property type="component" value="Unassembled WGS sequence"/>
</dbReference>
<name>A0A6J4WRJ3_CORDP</name>
<protein>
    <submittedName>
        <fullName evidence="3">Restriction endonuclease subunit S</fullName>
    </submittedName>
</protein>
<accession>A0A6J4WRJ3</accession>
<evidence type="ECO:0000313" key="3">
    <source>
        <dbReference type="EMBL" id="CAB0623541.1"/>
    </source>
</evidence>
<keyword evidence="3" id="KW-0540">Nuclease</keyword>
<evidence type="ECO:0000256" key="1">
    <source>
        <dbReference type="ARBA" id="ARBA00022747"/>
    </source>
</evidence>
<sequence length="167" mass="18439">MTPKDVKSWILSDTQDHVTPMGISGSTANLYIGPAIAFVVRSGILRRTLPATIVEGSFTANQDMKILHNISEDFDVRFIHHLVRPKEVGIRSSCAKTGTTVESIDFQKLLEFELRLPLISEQKEIVRLVDSKLESLNQAETLVQKPLATLNALRDSLVSAALSGRLT</sequence>
<keyword evidence="2" id="KW-0238">DNA-binding</keyword>
<evidence type="ECO:0000256" key="2">
    <source>
        <dbReference type="ARBA" id="ARBA00023125"/>
    </source>
</evidence>
<dbReference type="InterPro" id="IPR051212">
    <property type="entry name" value="Type-I_RE_S_subunit"/>
</dbReference>
<evidence type="ECO:0000313" key="4">
    <source>
        <dbReference type="Proteomes" id="UP000480222"/>
    </source>
</evidence>
<proteinExistence type="predicted"/>
<keyword evidence="1" id="KW-0680">Restriction system</keyword>
<dbReference type="EMBL" id="CADDAV010000034">
    <property type="protein sequence ID" value="CAB0623541.1"/>
    <property type="molecule type" value="Genomic_DNA"/>
</dbReference>
<dbReference type="PANTHER" id="PTHR43140">
    <property type="entry name" value="TYPE-1 RESTRICTION ENZYME ECOKI SPECIFICITY PROTEIN"/>
    <property type="match status" value="1"/>
</dbReference>
<dbReference type="SUPFAM" id="SSF116734">
    <property type="entry name" value="DNA methylase specificity domain"/>
    <property type="match status" value="1"/>
</dbReference>
<dbReference type="GO" id="GO:0003677">
    <property type="term" value="F:DNA binding"/>
    <property type="evidence" value="ECO:0007669"/>
    <property type="project" value="UniProtKB-KW"/>
</dbReference>
<reference evidence="3 4" key="1">
    <citation type="submission" date="2020-02" db="EMBL/GenBank/DDBJ databases">
        <authorList>
            <person name="Brisse S."/>
        </authorList>
    </citation>
    <scope>NUCLEOTIDE SEQUENCE [LARGE SCALE GENOMIC DNA]</scope>
    <source>
        <strain evidence="3">CIP107547</strain>
    </source>
</reference>
<keyword evidence="3" id="KW-0378">Hydrolase</keyword>
<comment type="caution">
    <text evidence="3">The sequence shown here is derived from an EMBL/GenBank/DDBJ whole genome shotgun (WGS) entry which is preliminary data.</text>
</comment>
<dbReference type="GO" id="GO:0004519">
    <property type="term" value="F:endonuclease activity"/>
    <property type="evidence" value="ECO:0007669"/>
    <property type="project" value="UniProtKB-KW"/>
</dbReference>
<organism evidence="3 4">
    <name type="scientific">Corynebacterium diphtheriae</name>
    <dbReference type="NCBI Taxonomy" id="1717"/>
    <lineage>
        <taxon>Bacteria</taxon>
        <taxon>Bacillati</taxon>
        <taxon>Actinomycetota</taxon>
        <taxon>Actinomycetes</taxon>
        <taxon>Mycobacteriales</taxon>
        <taxon>Corynebacteriaceae</taxon>
        <taxon>Corynebacterium</taxon>
    </lineage>
</organism>
<dbReference type="AlphaFoldDB" id="A0A6J4WRJ3"/>
<keyword evidence="3" id="KW-0255">Endonuclease</keyword>
<dbReference type="PANTHER" id="PTHR43140:SF1">
    <property type="entry name" value="TYPE I RESTRICTION ENZYME ECOKI SPECIFICITY SUBUNIT"/>
    <property type="match status" value="1"/>
</dbReference>
<dbReference type="Gene3D" id="3.90.220.20">
    <property type="entry name" value="DNA methylase specificity domains"/>
    <property type="match status" value="1"/>
</dbReference>
<gene>
    <name evidence="3" type="ORF">CIP107547_02420</name>
</gene>
<dbReference type="RefSeq" id="WP_014307507.1">
    <property type="nucleotide sequence ID" value="NZ_CAJDXW010000006.1"/>
</dbReference>
<dbReference type="InterPro" id="IPR044946">
    <property type="entry name" value="Restrct_endonuc_typeI_TRD_sf"/>
</dbReference>